<dbReference type="FunFam" id="3.40.50.1360:FF:000014">
    <property type="entry name" value="Ribose 5-phosphate isomerase"/>
    <property type="match status" value="1"/>
</dbReference>
<dbReference type="Proteomes" id="UP001168990">
    <property type="component" value="Unassembled WGS sequence"/>
</dbReference>
<comment type="similarity">
    <text evidence="3">Belongs to the ribose 5-phosphate isomerase family.</text>
</comment>
<comment type="catalytic activity">
    <reaction evidence="1">
        <text>aldehydo-D-ribose 5-phosphate = D-ribulose 5-phosphate</text>
        <dbReference type="Rhea" id="RHEA:14657"/>
        <dbReference type="ChEBI" id="CHEBI:58121"/>
        <dbReference type="ChEBI" id="CHEBI:58273"/>
        <dbReference type="EC" id="5.3.1.6"/>
    </reaction>
</comment>
<evidence type="ECO:0000256" key="1">
    <source>
        <dbReference type="ARBA" id="ARBA00001713"/>
    </source>
</evidence>
<protein>
    <recommendedName>
        <fullName evidence="5">Ribose-5-phosphate isomerase</fullName>
        <ecNumber evidence="4">5.3.1.6</ecNumber>
    </recommendedName>
    <alternativeName>
        <fullName evidence="8">D-ribose-5-phosphate ketol-isomerase</fullName>
    </alternativeName>
    <alternativeName>
        <fullName evidence="7">Phosphoriboisomerase</fullName>
    </alternativeName>
</protein>
<evidence type="ECO:0000256" key="5">
    <source>
        <dbReference type="ARBA" id="ARBA00019150"/>
    </source>
</evidence>
<dbReference type="GO" id="GO:0009052">
    <property type="term" value="P:pentose-phosphate shunt, non-oxidative branch"/>
    <property type="evidence" value="ECO:0007669"/>
    <property type="project" value="InterPro"/>
</dbReference>
<dbReference type="FunFam" id="3.30.70.260:FF:000018">
    <property type="entry name" value="Ribose-5-phosphate isomerase A"/>
    <property type="match status" value="1"/>
</dbReference>
<dbReference type="Gene3D" id="3.40.50.1360">
    <property type="match status" value="1"/>
</dbReference>
<dbReference type="InterPro" id="IPR020672">
    <property type="entry name" value="Ribose5P_isomerase_typA_subgr"/>
</dbReference>
<dbReference type="HAMAP" id="MF_00170">
    <property type="entry name" value="Rib_5P_isom_A"/>
    <property type="match status" value="1"/>
</dbReference>
<dbReference type="GO" id="GO:0004751">
    <property type="term" value="F:ribose-5-phosphate isomerase activity"/>
    <property type="evidence" value="ECO:0007669"/>
    <property type="project" value="UniProtKB-EC"/>
</dbReference>
<evidence type="ECO:0000256" key="3">
    <source>
        <dbReference type="ARBA" id="ARBA00008088"/>
    </source>
</evidence>
<organism evidence="9 10">
    <name type="scientific">Microctonus aethiopoides</name>
    <dbReference type="NCBI Taxonomy" id="144406"/>
    <lineage>
        <taxon>Eukaryota</taxon>
        <taxon>Metazoa</taxon>
        <taxon>Ecdysozoa</taxon>
        <taxon>Arthropoda</taxon>
        <taxon>Hexapoda</taxon>
        <taxon>Insecta</taxon>
        <taxon>Pterygota</taxon>
        <taxon>Neoptera</taxon>
        <taxon>Endopterygota</taxon>
        <taxon>Hymenoptera</taxon>
        <taxon>Apocrita</taxon>
        <taxon>Ichneumonoidea</taxon>
        <taxon>Braconidae</taxon>
        <taxon>Euphorinae</taxon>
        <taxon>Microctonus</taxon>
    </lineage>
</organism>
<evidence type="ECO:0000256" key="6">
    <source>
        <dbReference type="ARBA" id="ARBA00023235"/>
    </source>
</evidence>
<evidence type="ECO:0000256" key="4">
    <source>
        <dbReference type="ARBA" id="ARBA00011959"/>
    </source>
</evidence>
<evidence type="ECO:0000313" key="10">
    <source>
        <dbReference type="Proteomes" id="UP001168990"/>
    </source>
</evidence>
<dbReference type="NCBIfam" id="NF001924">
    <property type="entry name" value="PRK00702.1"/>
    <property type="match status" value="1"/>
</dbReference>
<accession>A0AA39C401</accession>
<keyword evidence="10" id="KW-1185">Reference proteome</keyword>
<evidence type="ECO:0000256" key="8">
    <source>
        <dbReference type="ARBA" id="ARBA00032273"/>
    </source>
</evidence>
<dbReference type="GO" id="GO:0006014">
    <property type="term" value="P:D-ribose metabolic process"/>
    <property type="evidence" value="ECO:0007669"/>
    <property type="project" value="TreeGrafter"/>
</dbReference>
<dbReference type="GO" id="GO:0005737">
    <property type="term" value="C:cytoplasm"/>
    <property type="evidence" value="ECO:0007669"/>
    <property type="project" value="TreeGrafter"/>
</dbReference>
<dbReference type="Pfam" id="PF06026">
    <property type="entry name" value="Rib_5-P_isom_A"/>
    <property type="match status" value="1"/>
</dbReference>
<comment type="pathway">
    <text evidence="2">Carbohydrate degradation; pentose phosphate pathway; D-ribose 5-phosphate from D-ribulose 5-phosphate (non-oxidative stage): step 1/1.</text>
</comment>
<dbReference type="SUPFAM" id="SSF100950">
    <property type="entry name" value="NagB/RpiA/CoA transferase-like"/>
    <property type="match status" value="1"/>
</dbReference>
<evidence type="ECO:0000256" key="7">
    <source>
        <dbReference type="ARBA" id="ARBA00029734"/>
    </source>
</evidence>
<name>A0AA39C401_9HYME</name>
<evidence type="ECO:0000256" key="2">
    <source>
        <dbReference type="ARBA" id="ARBA00004988"/>
    </source>
</evidence>
<dbReference type="EMBL" id="JAQQBS010001425">
    <property type="protein sequence ID" value="KAK0157407.1"/>
    <property type="molecule type" value="Genomic_DNA"/>
</dbReference>
<gene>
    <name evidence="9" type="ORF">PV328_011152</name>
</gene>
<dbReference type="AlphaFoldDB" id="A0AA39C401"/>
<dbReference type="SUPFAM" id="SSF75445">
    <property type="entry name" value="D-ribose-5-phosphate isomerase (RpiA), lid domain"/>
    <property type="match status" value="1"/>
</dbReference>
<dbReference type="Gene3D" id="3.30.70.260">
    <property type="match status" value="1"/>
</dbReference>
<reference evidence="9" key="1">
    <citation type="journal article" date="2023" name="bioRxiv">
        <title>Scaffold-level genome assemblies of two parasitoid biocontrol wasps reveal the parthenogenesis mechanism and an associated novel virus.</title>
        <authorList>
            <person name="Inwood S."/>
            <person name="Skelly J."/>
            <person name="Guhlin J."/>
            <person name="Harrop T."/>
            <person name="Goldson S."/>
            <person name="Dearden P."/>
        </authorList>
    </citation>
    <scope>NUCLEOTIDE SEQUENCE</scope>
    <source>
        <strain evidence="9">Irish</strain>
        <tissue evidence="9">Whole body</tissue>
    </source>
</reference>
<reference evidence="9" key="2">
    <citation type="submission" date="2023-03" db="EMBL/GenBank/DDBJ databases">
        <authorList>
            <person name="Inwood S.N."/>
            <person name="Skelly J.G."/>
            <person name="Guhlin J."/>
            <person name="Harrop T.W.R."/>
            <person name="Goldson S.G."/>
            <person name="Dearden P.K."/>
        </authorList>
    </citation>
    <scope>NUCLEOTIDE SEQUENCE</scope>
    <source>
        <strain evidence="9">Irish</strain>
        <tissue evidence="9">Whole body</tissue>
    </source>
</reference>
<keyword evidence="6" id="KW-0413">Isomerase</keyword>
<dbReference type="EC" id="5.3.1.6" evidence="4"/>
<dbReference type="PANTHER" id="PTHR11934">
    <property type="entry name" value="RIBOSE-5-PHOSPHATE ISOMERASE"/>
    <property type="match status" value="1"/>
</dbReference>
<dbReference type="NCBIfam" id="TIGR00021">
    <property type="entry name" value="rpiA"/>
    <property type="match status" value="1"/>
</dbReference>
<proteinExistence type="inferred from homology"/>
<sequence length="279" mass="31010">MRILSQRYPKVILWLGQLNITSKTLCTEYSNINKLLYGIRNFCKIMGPLETAKKIAAYQVVNEYVKDNTVVGIGSGSTVVYAVHRLAERIQEENLNVVCVPTSFQARQLIVNNHLTLGDLDTSPQLDIVIDGADEVDADLTLIKGGGGCLLQEKIIASCTNQFIIIADYTKNSERLGQQYKKGIPIEVIPMAYVPIKKKIEDKYDGVAKIRMAVAKAGPVVTDNGNFILDWHFPFDIDKSWKTISEELKYIPGVVETGLFVNMANKAYFGMADGSVKEL</sequence>
<evidence type="ECO:0000313" key="9">
    <source>
        <dbReference type="EMBL" id="KAK0157407.1"/>
    </source>
</evidence>
<dbReference type="InterPro" id="IPR004788">
    <property type="entry name" value="Ribose5P_isomerase_type_A"/>
</dbReference>
<dbReference type="InterPro" id="IPR037171">
    <property type="entry name" value="NagB/RpiA_transferase-like"/>
</dbReference>
<dbReference type="CDD" id="cd01398">
    <property type="entry name" value="RPI_A"/>
    <property type="match status" value="1"/>
</dbReference>
<dbReference type="PANTHER" id="PTHR11934:SF0">
    <property type="entry name" value="RIBOSE-5-PHOSPHATE ISOMERASE"/>
    <property type="match status" value="1"/>
</dbReference>
<comment type="caution">
    <text evidence="9">The sequence shown here is derived from an EMBL/GenBank/DDBJ whole genome shotgun (WGS) entry which is preliminary data.</text>
</comment>